<sequence>MRLRVDFSPLETLVRTMGAGRSVWRLDAAGLSGRERTLAELAEGKEIHADEVSSRGGLLEHEGEQVLLYIKDTRATRETLLNEPENTRRFHVAECNTLDQMRRGGRFQRYHVTRRFDGKFRCAWIDPDTKQSGEEDAELKVCKNCLEFIGWKEYKSRDHDQSAWENFDIAEFLRSCEPVFYAQPERNESNTITPGYVNDWWRISAAYREARGWRCEECNVDLSQDHGLLHAHHIDGNRDNNRHNNLRALCVLCHSKQPMHQHMKVNTKERIKIEGLRIMQGSKPHN</sequence>
<dbReference type="Proteomes" id="UP001549164">
    <property type="component" value="Unassembled WGS sequence"/>
</dbReference>
<protein>
    <recommendedName>
        <fullName evidence="1">HNH nuclease domain-containing protein</fullName>
    </recommendedName>
</protein>
<proteinExistence type="predicted"/>
<dbReference type="CDD" id="cd00085">
    <property type="entry name" value="HNHc"/>
    <property type="match status" value="1"/>
</dbReference>
<evidence type="ECO:0000313" key="2">
    <source>
        <dbReference type="EMBL" id="MET3602138.1"/>
    </source>
</evidence>
<reference evidence="2 3" key="1">
    <citation type="submission" date="2024-06" db="EMBL/GenBank/DDBJ databases">
        <title>Genomic Encyclopedia of Type Strains, Phase IV (KMG-IV): sequencing the most valuable type-strain genomes for metagenomic binning, comparative biology and taxonomic classification.</title>
        <authorList>
            <person name="Goeker M."/>
        </authorList>
    </citation>
    <scope>NUCLEOTIDE SEQUENCE [LARGE SCALE GENOMIC DNA]</scope>
    <source>
        <strain evidence="2 3">DSM 28102</strain>
    </source>
</reference>
<keyword evidence="3" id="KW-1185">Reference proteome</keyword>
<dbReference type="RefSeq" id="WP_354435893.1">
    <property type="nucleotide sequence ID" value="NZ_JBEPLY010000022.1"/>
</dbReference>
<accession>A0ABV2IGS9</accession>
<dbReference type="SMART" id="SM00507">
    <property type="entry name" value="HNHc"/>
    <property type="match status" value="1"/>
</dbReference>
<evidence type="ECO:0000313" key="3">
    <source>
        <dbReference type="Proteomes" id="UP001549164"/>
    </source>
</evidence>
<organism evidence="2 3">
    <name type="scientific">Martelella mangrovi</name>
    <dbReference type="NCBI Taxonomy" id="1397477"/>
    <lineage>
        <taxon>Bacteria</taxon>
        <taxon>Pseudomonadati</taxon>
        <taxon>Pseudomonadota</taxon>
        <taxon>Alphaproteobacteria</taxon>
        <taxon>Hyphomicrobiales</taxon>
        <taxon>Aurantimonadaceae</taxon>
        <taxon>Martelella</taxon>
    </lineage>
</organism>
<comment type="caution">
    <text evidence="2">The sequence shown here is derived from an EMBL/GenBank/DDBJ whole genome shotgun (WGS) entry which is preliminary data.</text>
</comment>
<dbReference type="InterPro" id="IPR003615">
    <property type="entry name" value="HNH_nuc"/>
</dbReference>
<feature type="domain" description="HNH nuclease" evidence="1">
    <location>
        <begin position="203"/>
        <end position="255"/>
    </location>
</feature>
<name>A0ABV2IGS9_9HYPH</name>
<gene>
    <name evidence="2" type="ORF">ABID12_004105</name>
</gene>
<dbReference type="EMBL" id="JBEPLY010000022">
    <property type="protein sequence ID" value="MET3602138.1"/>
    <property type="molecule type" value="Genomic_DNA"/>
</dbReference>
<evidence type="ECO:0000259" key="1">
    <source>
        <dbReference type="SMART" id="SM00507"/>
    </source>
</evidence>